<evidence type="ECO:0000313" key="2">
    <source>
        <dbReference type="EMBL" id="EOA12103.1"/>
    </source>
</evidence>
<proteinExistence type="predicted"/>
<feature type="compositionally biased region" description="Basic residues" evidence="1">
    <location>
        <begin position="57"/>
        <end position="66"/>
    </location>
</feature>
<sequence>MQRKPSLLKSNDVCDQAANAFEVELGPRLLNITLEPLPILGVNFISIVDTTTNARRSGARRTRHEHTLRSNLQEQESKSRQRRSSKCNWDL</sequence>
<accession>R0GLN8</accession>
<organism evidence="2 3">
    <name type="scientific">Capsella rubella</name>
    <dbReference type="NCBI Taxonomy" id="81985"/>
    <lineage>
        <taxon>Eukaryota</taxon>
        <taxon>Viridiplantae</taxon>
        <taxon>Streptophyta</taxon>
        <taxon>Embryophyta</taxon>
        <taxon>Tracheophyta</taxon>
        <taxon>Spermatophyta</taxon>
        <taxon>Magnoliopsida</taxon>
        <taxon>eudicotyledons</taxon>
        <taxon>Gunneridae</taxon>
        <taxon>Pentapetalae</taxon>
        <taxon>rosids</taxon>
        <taxon>malvids</taxon>
        <taxon>Brassicales</taxon>
        <taxon>Brassicaceae</taxon>
        <taxon>Camelineae</taxon>
        <taxon>Capsella</taxon>
    </lineage>
</organism>
<reference evidence="3" key="1">
    <citation type="journal article" date="2013" name="Nat. Genet.">
        <title>The Capsella rubella genome and the genomic consequences of rapid mating system evolution.</title>
        <authorList>
            <person name="Slotte T."/>
            <person name="Hazzouri K.M."/>
            <person name="Agren J.A."/>
            <person name="Koenig D."/>
            <person name="Maumus F."/>
            <person name="Guo Y.L."/>
            <person name="Steige K."/>
            <person name="Platts A.E."/>
            <person name="Escobar J.S."/>
            <person name="Newman L.K."/>
            <person name="Wang W."/>
            <person name="Mandakova T."/>
            <person name="Vello E."/>
            <person name="Smith L.M."/>
            <person name="Henz S.R."/>
            <person name="Steffen J."/>
            <person name="Takuno S."/>
            <person name="Brandvain Y."/>
            <person name="Coop G."/>
            <person name="Andolfatto P."/>
            <person name="Hu T.T."/>
            <person name="Blanchette M."/>
            <person name="Clark R.M."/>
            <person name="Quesneville H."/>
            <person name="Nordborg M."/>
            <person name="Gaut B.S."/>
            <person name="Lysak M.A."/>
            <person name="Jenkins J."/>
            <person name="Grimwood J."/>
            <person name="Chapman J."/>
            <person name="Prochnik S."/>
            <person name="Shu S."/>
            <person name="Rokhsar D."/>
            <person name="Schmutz J."/>
            <person name="Weigel D."/>
            <person name="Wright S.I."/>
        </authorList>
    </citation>
    <scope>NUCLEOTIDE SEQUENCE [LARGE SCALE GENOMIC DNA]</scope>
    <source>
        <strain evidence="3">cv. Monte Gargano</strain>
    </source>
</reference>
<protein>
    <submittedName>
        <fullName evidence="2">Uncharacterized protein</fullName>
    </submittedName>
</protein>
<name>R0GLN8_9BRAS</name>
<feature type="region of interest" description="Disordered" evidence="1">
    <location>
        <begin position="53"/>
        <end position="91"/>
    </location>
</feature>
<dbReference type="AlphaFoldDB" id="R0GLN8"/>
<keyword evidence="3" id="KW-1185">Reference proteome</keyword>
<dbReference type="Proteomes" id="UP000029121">
    <property type="component" value="Unassembled WGS sequence"/>
</dbReference>
<evidence type="ECO:0000256" key="1">
    <source>
        <dbReference type="SAM" id="MobiDB-lite"/>
    </source>
</evidence>
<dbReference type="EMBL" id="KB870872">
    <property type="protein sequence ID" value="EOA12103.1"/>
    <property type="molecule type" value="Genomic_DNA"/>
</dbReference>
<gene>
    <name evidence="2" type="ORF">CARUB_v10000002mg</name>
</gene>
<evidence type="ECO:0000313" key="3">
    <source>
        <dbReference type="Proteomes" id="UP000029121"/>
    </source>
</evidence>